<protein>
    <submittedName>
        <fullName evidence="1">Uncharacterized protein</fullName>
    </submittedName>
</protein>
<dbReference type="OrthoDB" id="2645706at2"/>
<dbReference type="Proteomes" id="UP000054709">
    <property type="component" value="Unassembled WGS sequence"/>
</dbReference>
<accession>A0A0W1B3X5</accession>
<evidence type="ECO:0000313" key="1">
    <source>
        <dbReference type="EMBL" id="KTD88265.1"/>
    </source>
</evidence>
<keyword evidence="2" id="KW-1185">Reference proteome</keyword>
<proteinExistence type="predicted"/>
<gene>
    <name evidence="1" type="ORF">UQ64_05630</name>
</gene>
<comment type="caution">
    <text evidence="1">The sequence shown here is derived from an EMBL/GenBank/DDBJ whole genome shotgun (WGS) entry which is preliminary data.</text>
</comment>
<dbReference type="AlphaFoldDB" id="A0A0W1B3X5"/>
<dbReference type="RefSeq" id="WP_060621926.1">
    <property type="nucleotide sequence ID" value="NZ_LCZJ02000014.1"/>
</dbReference>
<sequence length="124" mass="13274">MPYTTGLITNTRATGTAASYVAVSVRNTSNASAMVVVEVFGVPYSTLAITPLYVTGYYVPAMSSDIREFFIAGNVSYEVQLSTPYPLANVVCSTFGLDEFGNLVTDQRVLQSELTEISALSIPV</sequence>
<evidence type="ECO:0000313" key="2">
    <source>
        <dbReference type="Proteomes" id="UP000054709"/>
    </source>
</evidence>
<name>A0A0W1B3X5_9BACL</name>
<reference evidence="1 2" key="1">
    <citation type="journal article" date="2015" name="Int. Biodeterior. Biodegradation">
        <title>Physiological and genetic screening methods for the isolation of methyl tert-butyl ether-degrading bacteria for bioremediation purposes.</title>
        <authorList>
            <person name="Guisado I.M."/>
            <person name="Purswani J."/>
            <person name="Gonzalez Lopez J."/>
            <person name="Pozo C."/>
        </authorList>
    </citation>
    <scope>NUCLEOTIDE SEQUENCE [LARGE SCALE GENOMIC DNA]</scope>
    <source>
        <strain evidence="1 2">SH7</strain>
    </source>
</reference>
<organism evidence="1 2">
    <name type="scientific">Paenibacillus etheri</name>
    <dbReference type="NCBI Taxonomy" id="1306852"/>
    <lineage>
        <taxon>Bacteria</taxon>
        <taxon>Bacillati</taxon>
        <taxon>Bacillota</taxon>
        <taxon>Bacilli</taxon>
        <taxon>Bacillales</taxon>
        <taxon>Paenibacillaceae</taxon>
        <taxon>Paenibacillus</taxon>
    </lineage>
</organism>
<dbReference type="EMBL" id="LCZJ02000014">
    <property type="protein sequence ID" value="KTD88265.1"/>
    <property type="molecule type" value="Genomic_DNA"/>
</dbReference>